<feature type="domain" description="Sushi" evidence="13">
    <location>
        <begin position="157"/>
        <end position="216"/>
    </location>
</feature>
<dbReference type="Proteomes" id="UP000694545">
    <property type="component" value="Unplaced"/>
</dbReference>
<dbReference type="PROSITE" id="PS00010">
    <property type="entry name" value="ASX_HYDROXYL"/>
    <property type="match status" value="2"/>
</dbReference>
<keyword evidence="6" id="KW-1133">Transmembrane helix</keyword>
<dbReference type="InterPro" id="IPR051622">
    <property type="entry name" value="R-tyr_protein_phosphatases"/>
</dbReference>
<dbReference type="FunFam" id="2.10.25.10:FF:000068">
    <property type="entry name" value="Latent transforming growth factor beta binding protein 3"/>
    <property type="match status" value="1"/>
</dbReference>
<evidence type="ECO:0000259" key="13">
    <source>
        <dbReference type="PROSITE" id="PS50923"/>
    </source>
</evidence>
<organism evidence="14 15">
    <name type="scientific">Varanus komodoensis</name>
    <name type="common">Komodo dragon</name>
    <dbReference type="NCBI Taxonomy" id="61221"/>
    <lineage>
        <taxon>Eukaryota</taxon>
        <taxon>Metazoa</taxon>
        <taxon>Chordata</taxon>
        <taxon>Craniata</taxon>
        <taxon>Vertebrata</taxon>
        <taxon>Euteleostomi</taxon>
        <taxon>Lepidosauria</taxon>
        <taxon>Squamata</taxon>
        <taxon>Bifurcata</taxon>
        <taxon>Unidentata</taxon>
        <taxon>Episquamata</taxon>
        <taxon>Toxicofera</taxon>
        <taxon>Anguimorpha</taxon>
        <taxon>Paleoanguimorpha</taxon>
        <taxon>Varanoidea</taxon>
        <taxon>Varanidae</taxon>
        <taxon>Varanus</taxon>
    </lineage>
</organism>
<dbReference type="FunFam" id="2.10.25.10:FF:000038">
    <property type="entry name" value="Fibrillin 2"/>
    <property type="match status" value="1"/>
</dbReference>
<evidence type="ECO:0000259" key="12">
    <source>
        <dbReference type="PROSITE" id="PS50026"/>
    </source>
</evidence>
<evidence type="ECO:0000256" key="6">
    <source>
        <dbReference type="ARBA" id="ARBA00022989"/>
    </source>
</evidence>
<evidence type="ECO:0000256" key="2">
    <source>
        <dbReference type="ARBA" id="ARBA00022536"/>
    </source>
</evidence>
<dbReference type="Pfam" id="PF00084">
    <property type="entry name" value="Sushi"/>
    <property type="match status" value="1"/>
</dbReference>
<dbReference type="CDD" id="cd00033">
    <property type="entry name" value="CCP"/>
    <property type="match status" value="2"/>
</dbReference>
<dbReference type="SUPFAM" id="SSF57535">
    <property type="entry name" value="Complement control module/SCR domain"/>
    <property type="match status" value="2"/>
</dbReference>
<dbReference type="Pfam" id="PF23144">
    <property type="entry name" value="Fn3_PTPRU"/>
    <property type="match status" value="1"/>
</dbReference>
<keyword evidence="3" id="KW-0812">Transmembrane</keyword>
<keyword evidence="15" id="KW-1185">Reference proteome</keyword>
<dbReference type="PROSITE" id="PS50026">
    <property type="entry name" value="EGF_3"/>
    <property type="match status" value="2"/>
</dbReference>
<comment type="subcellular location">
    <subcellularLocation>
        <location evidence="1">Membrane</location>
        <topology evidence="1">Single-pass type I membrane protein</topology>
    </subcellularLocation>
</comment>
<evidence type="ECO:0000256" key="3">
    <source>
        <dbReference type="ARBA" id="ARBA00022692"/>
    </source>
</evidence>
<dbReference type="InterPro" id="IPR000742">
    <property type="entry name" value="EGF"/>
</dbReference>
<dbReference type="Ensembl" id="ENSVKKT00000015611.1">
    <property type="protein sequence ID" value="ENSVKKP00000015244.1"/>
    <property type="gene ID" value="ENSVKKG00000010443.1"/>
</dbReference>
<dbReference type="Gene3D" id="2.10.25.10">
    <property type="entry name" value="Laminin"/>
    <property type="match status" value="3"/>
</dbReference>
<dbReference type="SMART" id="SM00032">
    <property type="entry name" value="CCP"/>
    <property type="match status" value="2"/>
</dbReference>
<dbReference type="AlphaFoldDB" id="A0A8D2Q1V0"/>
<dbReference type="SUPFAM" id="SSF57196">
    <property type="entry name" value="EGF/Laminin"/>
    <property type="match status" value="1"/>
</dbReference>
<dbReference type="Gene3D" id="2.10.70.10">
    <property type="entry name" value="Complement Module, domain 1"/>
    <property type="match status" value="2"/>
</dbReference>
<feature type="domain" description="EGF-like" evidence="12">
    <location>
        <begin position="103"/>
        <end position="140"/>
    </location>
</feature>
<reference evidence="14" key="1">
    <citation type="submission" date="2025-08" db="UniProtKB">
        <authorList>
            <consortium name="Ensembl"/>
        </authorList>
    </citation>
    <scope>IDENTIFICATION</scope>
</reference>
<evidence type="ECO:0000313" key="15">
    <source>
        <dbReference type="Proteomes" id="UP000694545"/>
    </source>
</evidence>
<accession>A0A8D2Q1V0</accession>
<evidence type="ECO:0000313" key="14">
    <source>
        <dbReference type="Ensembl" id="ENSVKKP00000015244.1"/>
    </source>
</evidence>
<evidence type="ECO:0000256" key="5">
    <source>
        <dbReference type="ARBA" id="ARBA00022737"/>
    </source>
</evidence>
<evidence type="ECO:0000256" key="11">
    <source>
        <dbReference type="PROSITE-ProRule" id="PRU00302"/>
    </source>
</evidence>
<protein>
    <submittedName>
        <fullName evidence="14">Sushi domain containing 1</fullName>
    </submittedName>
</protein>
<dbReference type="InterPro" id="IPR009030">
    <property type="entry name" value="Growth_fac_rcpt_cys_sf"/>
</dbReference>
<feature type="domain" description="EGF-like" evidence="12">
    <location>
        <begin position="51"/>
        <end position="90"/>
    </location>
</feature>
<evidence type="ECO:0000256" key="7">
    <source>
        <dbReference type="ARBA" id="ARBA00023136"/>
    </source>
</evidence>
<keyword evidence="4" id="KW-0732">Signal</keyword>
<evidence type="ECO:0000256" key="9">
    <source>
        <dbReference type="ARBA" id="ARBA00023180"/>
    </source>
</evidence>
<dbReference type="PANTHER" id="PTHR24051">
    <property type="entry name" value="SUSHI DOMAIN-CONTAINING PROTEIN 1"/>
    <property type="match status" value="1"/>
</dbReference>
<dbReference type="InterPro" id="IPR000152">
    <property type="entry name" value="EGF-type_Asp/Asn_hydroxyl_site"/>
</dbReference>
<dbReference type="PANTHER" id="PTHR24051:SF5">
    <property type="entry name" value="SUSHI DOMAIN-CONTAINING PROTEIN 1"/>
    <property type="match status" value="1"/>
</dbReference>
<dbReference type="PROSITE" id="PS01186">
    <property type="entry name" value="EGF_2"/>
    <property type="match status" value="1"/>
</dbReference>
<dbReference type="SUPFAM" id="SSF49265">
    <property type="entry name" value="Fibronectin type III"/>
    <property type="match status" value="1"/>
</dbReference>
<evidence type="ECO:0000256" key="10">
    <source>
        <dbReference type="PROSITE-ProRule" id="PRU00076"/>
    </source>
</evidence>
<dbReference type="InterPro" id="IPR001881">
    <property type="entry name" value="EGF-like_Ca-bd_dom"/>
</dbReference>
<keyword evidence="5" id="KW-0677">Repeat</keyword>
<feature type="domain" description="Sushi" evidence="13">
    <location>
        <begin position="217"/>
        <end position="276"/>
    </location>
</feature>
<dbReference type="InterPro" id="IPR000436">
    <property type="entry name" value="Sushi_SCR_CCP_dom"/>
</dbReference>
<keyword evidence="11" id="KW-0768">Sushi</keyword>
<dbReference type="InterPro" id="IPR049883">
    <property type="entry name" value="NOTCH1_EGF-like"/>
</dbReference>
<proteinExistence type="predicted"/>
<dbReference type="PROSITE" id="PS50923">
    <property type="entry name" value="SUSHI"/>
    <property type="match status" value="2"/>
</dbReference>
<dbReference type="PROSITE" id="PS01187">
    <property type="entry name" value="EGF_CA"/>
    <property type="match status" value="1"/>
</dbReference>
<keyword evidence="2 10" id="KW-0245">EGF-like domain</keyword>
<evidence type="ECO:0000256" key="4">
    <source>
        <dbReference type="ARBA" id="ARBA00022729"/>
    </source>
</evidence>
<dbReference type="SMART" id="SM00181">
    <property type="entry name" value="EGF"/>
    <property type="match status" value="3"/>
</dbReference>
<dbReference type="GO" id="GO:0005509">
    <property type="term" value="F:calcium ion binding"/>
    <property type="evidence" value="ECO:0007669"/>
    <property type="project" value="InterPro"/>
</dbReference>
<keyword evidence="8" id="KW-1015">Disulfide bond</keyword>
<dbReference type="GO" id="GO:0016020">
    <property type="term" value="C:membrane"/>
    <property type="evidence" value="ECO:0007669"/>
    <property type="project" value="UniProtKB-SubCell"/>
</dbReference>
<dbReference type="SMART" id="SM00179">
    <property type="entry name" value="EGF_CA"/>
    <property type="match status" value="2"/>
</dbReference>
<reference evidence="14" key="2">
    <citation type="submission" date="2025-09" db="UniProtKB">
        <authorList>
            <consortium name="Ensembl"/>
        </authorList>
    </citation>
    <scope>IDENTIFICATION</scope>
</reference>
<dbReference type="InterPro" id="IPR036116">
    <property type="entry name" value="FN3_sf"/>
</dbReference>
<keyword evidence="7" id="KW-0472">Membrane</keyword>
<dbReference type="InterPro" id="IPR035976">
    <property type="entry name" value="Sushi/SCR/CCP_sf"/>
</dbReference>
<evidence type="ECO:0000256" key="8">
    <source>
        <dbReference type="ARBA" id="ARBA00023157"/>
    </source>
</evidence>
<dbReference type="CDD" id="cd00054">
    <property type="entry name" value="EGF_CA"/>
    <property type="match status" value="2"/>
</dbReference>
<name>A0A8D2Q1V0_VARKO</name>
<evidence type="ECO:0000256" key="1">
    <source>
        <dbReference type="ARBA" id="ARBA00004479"/>
    </source>
</evidence>
<sequence>MSAESFIFIDAVLSDVCASCHANATCQKRDGKDVCICNYGFVGNGRTFCQDKDECLFGTSKICGEHTSCHNTHGSFYCVCLDGFQASSKNKIFIPNDGTNCRDIDECEISDICGLGGRCVNTAGSYECYCIEGYQLENGTEPFHSATQKHSCKGESVDCGPPPSLPNAYSTPADKTTYGSKVVYTCQPNYVIESGNWTAVCNSRGQWEGADMVCKEISCGKPPLIVNSEIKWNRTSRLGSVAEYKCINNSYPTSIKRHSFCTRNGSWEILDLRCESKYMINISIFNDTCIRWQRESERTQLEETYVVSEAQLLRVMGKEEAIVNQNSSCSRLGGVSQWQLPHPQLGQSSWFDQHARPPHMKQTLLQTKGSQGGLLFKKRREGSNKQTNHTEESSLVSDDRTVNHYSWCLIQSLAHALLQFHIQGLRWYQKKFCHTMALNFTTDSWTPEVCFYLHPGTNYTVNISSANSNQQSATVYMMTPITGKAVFYFSFSEPQSPEVEFITVHGSVPLFSLKKAEERNGPISSYQVIAIPWSSQCDFNCYSLTSLSFFSKGTDSGGYVAAEFPAHVIADNMVDFALGDRLYYGKFYNAPLKKGKDYCIILKTISEWNGVRMLLSLFKEMKNSSLIYLPVSLK</sequence>
<comment type="caution">
    <text evidence="10">Lacks conserved residue(s) required for the propagation of feature annotation.</text>
</comment>
<dbReference type="SUPFAM" id="SSF57184">
    <property type="entry name" value="Growth factor receptor domain"/>
    <property type="match status" value="1"/>
</dbReference>
<dbReference type="InterPro" id="IPR057598">
    <property type="entry name" value="Fn3_PTPRU"/>
</dbReference>
<keyword evidence="9" id="KW-0325">Glycoprotein</keyword>
<dbReference type="InterPro" id="IPR018097">
    <property type="entry name" value="EGF_Ca-bd_CS"/>
</dbReference>
<dbReference type="Pfam" id="PF07645">
    <property type="entry name" value="EGF_CA"/>
    <property type="match status" value="2"/>
</dbReference>